<keyword evidence="2" id="KW-1185">Reference proteome</keyword>
<evidence type="ECO:0008006" key="3">
    <source>
        <dbReference type="Google" id="ProtNLM"/>
    </source>
</evidence>
<proteinExistence type="predicted"/>
<dbReference type="Proteomes" id="UP001159427">
    <property type="component" value="Unassembled WGS sequence"/>
</dbReference>
<organism evidence="1 2">
    <name type="scientific">Porites evermanni</name>
    <dbReference type="NCBI Taxonomy" id="104178"/>
    <lineage>
        <taxon>Eukaryota</taxon>
        <taxon>Metazoa</taxon>
        <taxon>Cnidaria</taxon>
        <taxon>Anthozoa</taxon>
        <taxon>Hexacorallia</taxon>
        <taxon>Scleractinia</taxon>
        <taxon>Fungiina</taxon>
        <taxon>Poritidae</taxon>
        <taxon>Porites</taxon>
    </lineage>
</organism>
<dbReference type="EMBL" id="CALNXI010004742">
    <property type="protein sequence ID" value="CAH3196382.1"/>
    <property type="molecule type" value="Genomic_DNA"/>
</dbReference>
<reference evidence="1 2" key="1">
    <citation type="submission" date="2022-05" db="EMBL/GenBank/DDBJ databases">
        <authorList>
            <consortium name="Genoscope - CEA"/>
            <person name="William W."/>
        </authorList>
    </citation>
    <scope>NUCLEOTIDE SEQUENCE [LARGE SCALE GENOMIC DNA]</scope>
</reference>
<name>A0ABN8SZE3_9CNID</name>
<evidence type="ECO:0000313" key="2">
    <source>
        <dbReference type="Proteomes" id="UP001159427"/>
    </source>
</evidence>
<sequence length="175" mass="19721">MHEHAIHHKTISIAKETDSIINESINVPRRSMKGLILLLFYEPYEGGARGSEQTFNPDNIEVKVVVSGIPNNVYSQGMKTGDLWEEVYRRFGKENGSMNVADFYAGNRFALFVELRSMGENQLHDSGLRLVNTKDGVQLTINRTTSGSGNVKRHIFISLDAQFNIVNKELESVTY</sequence>
<protein>
    <recommendedName>
        <fullName evidence="3">RRM domain-containing protein</fullName>
    </recommendedName>
</protein>
<comment type="caution">
    <text evidence="1">The sequence shown here is derived from an EMBL/GenBank/DDBJ whole genome shotgun (WGS) entry which is preliminary data.</text>
</comment>
<evidence type="ECO:0000313" key="1">
    <source>
        <dbReference type="EMBL" id="CAH3196382.1"/>
    </source>
</evidence>
<accession>A0ABN8SZE3</accession>
<gene>
    <name evidence="1" type="ORF">PEVE_00032522</name>
</gene>